<organism evidence="5 6">
    <name type="scientific">Salimicrobium halophilum</name>
    <dbReference type="NCBI Taxonomy" id="86666"/>
    <lineage>
        <taxon>Bacteria</taxon>
        <taxon>Bacillati</taxon>
        <taxon>Bacillota</taxon>
        <taxon>Bacilli</taxon>
        <taxon>Bacillales</taxon>
        <taxon>Bacillaceae</taxon>
        <taxon>Salimicrobium</taxon>
    </lineage>
</organism>
<dbReference type="InterPro" id="IPR052708">
    <property type="entry name" value="PxpC"/>
</dbReference>
<keyword evidence="1" id="KW-0547">Nucleotide-binding</keyword>
<name>A0A1G8UBH0_9BACI</name>
<dbReference type="Gene3D" id="2.40.100.10">
    <property type="entry name" value="Cyclophilin-like"/>
    <property type="match status" value="1"/>
</dbReference>
<evidence type="ECO:0000313" key="6">
    <source>
        <dbReference type="Proteomes" id="UP000199225"/>
    </source>
</evidence>
<gene>
    <name evidence="5" type="ORF">SAMN04490247_2162</name>
</gene>
<dbReference type="InterPro" id="IPR003778">
    <property type="entry name" value="CT_A_B"/>
</dbReference>
<evidence type="ECO:0000313" key="5">
    <source>
        <dbReference type="EMBL" id="SDJ51186.1"/>
    </source>
</evidence>
<proteinExistence type="predicted"/>
<evidence type="ECO:0000256" key="3">
    <source>
        <dbReference type="ARBA" id="ARBA00022840"/>
    </source>
</evidence>
<dbReference type="PANTHER" id="PTHR43309:SF5">
    <property type="entry name" value="5-OXOPROLINASE SUBUNIT C"/>
    <property type="match status" value="1"/>
</dbReference>
<dbReference type="Pfam" id="PF02626">
    <property type="entry name" value="CT_A_B"/>
    <property type="match status" value="1"/>
</dbReference>
<keyword evidence="3" id="KW-0067">ATP-binding</keyword>
<dbReference type="EMBL" id="FNEV01000006">
    <property type="protein sequence ID" value="SDJ51186.1"/>
    <property type="molecule type" value="Genomic_DNA"/>
</dbReference>
<dbReference type="STRING" id="86666.SAMN04490247_2162"/>
<dbReference type="GO" id="GO:0005524">
    <property type="term" value="F:ATP binding"/>
    <property type="evidence" value="ECO:0007669"/>
    <property type="project" value="UniProtKB-KW"/>
</dbReference>
<dbReference type="OrthoDB" id="9782422at2"/>
<feature type="domain" description="Carboxyltransferase" evidence="4">
    <location>
        <begin position="23"/>
        <end position="320"/>
    </location>
</feature>
<dbReference type="Proteomes" id="UP000199225">
    <property type="component" value="Unassembled WGS sequence"/>
</dbReference>
<dbReference type="RefSeq" id="WP_093193883.1">
    <property type="nucleotide sequence ID" value="NZ_FNEV01000006.1"/>
</dbReference>
<dbReference type="SUPFAM" id="SSF50891">
    <property type="entry name" value="Cyclophilin-like"/>
    <property type="match status" value="1"/>
</dbReference>
<accession>A0A1G8UBH0</accession>
<protein>
    <submittedName>
        <fullName evidence="5">Antagonist of KipI</fullName>
    </submittedName>
</protein>
<dbReference type="SMART" id="SM00797">
    <property type="entry name" value="AHS2"/>
    <property type="match status" value="1"/>
</dbReference>
<dbReference type="InterPro" id="IPR029000">
    <property type="entry name" value="Cyclophilin-like_dom_sf"/>
</dbReference>
<keyword evidence="2" id="KW-0378">Hydrolase</keyword>
<sequence>MIEVLEAGLFTTIQDSGRAGYQKYGVSVGGAVDTVAHRLANIVIGNDENDATLEMTLQGAAFHFREAALLSITGGDMQPRIDGVPVPMWRPVYVHKGNELRFGNAVKGARTYIAVAGGFQADEFLGSASTYLQAGFGGHEGRAFQKGGTLERNRSSAMSERIVDQLTEKRINGPFAASDWWVSDMAVPMNNQGEAIRVFEGRHHHLFEEESIRSFTEEAYQVDTKSDRMGIRLKGEPLNLSVKEEIISEPVTFGTIQVPQNGQPIVLLADRQTTGGYPKLAQVASADFSKLGQVKPGDKVRFMMIPHREAERLLLEQEQYIRWCRSAIRRKVEEGHI</sequence>
<keyword evidence="6" id="KW-1185">Reference proteome</keyword>
<dbReference type="AlphaFoldDB" id="A0A1G8UBH0"/>
<evidence type="ECO:0000256" key="1">
    <source>
        <dbReference type="ARBA" id="ARBA00022741"/>
    </source>
</evidence>
<evidence type="ECO:0000259" key="4">
    <source>
        <dbReference type="SMART" id="SM00797"/>
    </source>
</evidence>
<dbReference type="PANTHER" id="PTHR43309">
    <property type="entry name" value="5-OXOPROLINASE SUBUNIT C"/>
    <property type="match status" value="1"/>
</dbReference>
<reference evidence="6" key="1">
    <citation type="submission" date="2016-10" db="EMBL/GenBank/DDBJ databases">
        <authorList>
            <person name="Varghese N."/>
            <person name="Submissions S."/>
        </authorList>
    </citation>
    <scope>NUCLEOTIDE SEQUENCE [LARGE SCALE GENOMIC DNA]</scope>
    <source>
        <strain evidence="6">DSM 4771</strain>
    </source>
</reference>
<evidence type="ECO:0000256" key="2">
    <source>
        <dbReference type="ARBA" id="ARBA00022801"/>
    </source>
</evidence>
<dbReference type="NCBIfam" id="TIGR00724">
    <property type="entry name" value="urea_amlyse_rel"/>
    <property type="match status" value="1"/>
</dbReference>
<dbReference type="GO" id="GO:0016787">
    <property type="term" value="F:hydrolase activity"/>
    <property type="evidence" value="ECO:0007669"/>
    <property type="project" value="UniProtKB-KW"/>
</dbReference>